<accession>A0A1E7YNT2</accession>
<keyword evidence="1" id="KW-0472">Membrane</keyword>
<dbReference type="RefSeq" id="WP_070113834.1">
    <property type="nucleotide sequence ID" value="NZ_LZYE01000144.1"/>
</dbReference>
<protein>
    <submittedName>
        <fullName evidence="2">Uncharacterized protein</fullName>
    </submittedName>
</protein>
<dbReference type="Proteomes" id="UP000175707">
    <property type="component" value="Unassembled WGS sequence"/>
</dbReference>
<gene>
    <name evidence="2" type="ORF">BAE27_05940</name>
    <name evidence="3" type="ORF">BAE30_13010</name>
</gene>
<comment type="caution">
    <text evidence="2">The sequence shown here is derived from an EMBL/GenBank/DDBJ whole genome shotgun (WGS) entry which is preliminary data.</text>
</comment>
<sequence length="66" mass="6964">MFNYKNAALLLSQRISVASHVAVGAVVTYNLVGNTNSDLIAAAATWIVMQAASFVLRAWSDGLPSP</sequence>
<organism evidence="2 4">
    <name type="scientific">Acidithiobacillus caldus</name>
    <dbReference type="NCBI Taxonomy" id="33059"/>
    <lineage>
        <taxon>Bacteria</taxon>
        <taxon>Pseudomonadati</taxon>
        <taxon>Pseudomonadota</taxon>
        <taxon>Acidithiobacillia</taxon>
        <taxon>Acidithiobacillales</taxon>
        <taxon>Acidithiobacillaceae</taxon>
        <taxon>Acidithiobacillus</taxon>
    </lineage>
</organism>
<keyword evidence="1" id="KW-0812">Transmembrane</keyword>
<feature type="transmembrane region" description="Helical" evidence="1">
    <location>
        <begin position="40"/>
        <end position="59"/>
    </location>
</feature>
<keyword evidence="1" id="KW-1133">Transmembrane helix</keyword>
<evidence type="ECO:0000313" key="4">
    <source>
        <dbReference type="Proteomes" id="UP000175616"/>
    </source>
</evidence>
<evidence type="ECO:0000256" key="1">
    <source>
        <dbReference type="SAM" id="Phobius"/>
    </source>
</evidence>
<name>A0A1E7YNT2_9PROT</name>
<dbReference type="EMBL" id="LZYE01000144">
    <property type="protein sequence ID" value="OFC36607.1"/>
    <property type="molecule type" value="Genomic_DNA"/>
</dbReference>
<dbReference type="AlphaFoldDB" id="A0A1E7YNT2"/>
<dbReference type="EMBL" id="LZYH01000850">
    <property type="protein sequence ID" value="OFC50182.1"/>
    <property type="molecule type" value="Genomic_DNA"/>
</dbReference>
<evidence type="ECO:0000313" key="2">
    <source>
        <dbReference type="EMBL" id="OFC36607.1"/>
    </source>
</evidence>
<reference evidence="4 5" key="1">
    <citation type="submission" date="2016-06" db="EMBL/GenBank/DDBJ databases">
        <title>Gene turnover analysis identifies the evolutionary adaptation of the extremophile Acidithiobacillus caldus.</title>
        <authorList>
            <person name="Zhang X."/>
        </authorList>
    </citation>
    <scope>NUCLEOTIDE SEQUENCE [LARGE SCALE GENOMIC DNA]</scope>
    <source>
        <strain evidence="2 4">DX</strain>
        <strain evidence="3 5">S1</strain>
    </source>
</reference>
<evidence type="ECO:0000313" key="5">
    <source>
        <dbReference type="Proteomes" id="UP000175707"/>
    </source>
</evidence>
<dbReference type="Proteomes" id="UP000175616">
    <property type="component" value="Unassembled WGS sequence"/>
</dbReference>
<evidence type="ECO:0000313" key="3">
    <source>
        <dbReference type="EMBL" id="OFC50182.1"/>
    </source>
</evidence>
<proteinExistence type="predicted"/>